<accession>A0ABN7WCW1</accession>
<gene>
    <name evidence="1" type="ORF">GMARGA_LOCUS29236</name>
</gene>
<organism evidence="1 2">
    <name type="scientific">Gigaspora margarita</name>
    <dbReference type="NCBI Taxonomy" id="4874"/>
    <lineage>
        <taxon>Eukaryota</taxon>
        <taxon>Fungi</taxon>
        <taxon>Fungi incertae sedis</taxon>
        <taxon>Mucoromycota</taxon>
        <taxon>Glomeromycotina</taxon>
        <taxon>Glomeromycetes</taxon>
        <taxon>Diversisporales</taxon>
        <taxon>Gigasporaceae</taxon>
        <taxon>Gigaspora</taxon>
    </lineage>
</organism>
<evidence type="ECO:0000313" key="1">
    <source>
        <dbReference type="EMBL" id="CAG8826838.1"/>
    </source>
</evidence>
<dbReference type="EMBL" id="CAJVQB010038956">
    <property type="protein sequence ID" value="CAG8826838.1"/>
    <property type="molecule type" value="Genomic_DNA"/>
</dbReference>
<proteinExistence type="predicted"/>
<reference evidence="1 2" key="1">
    <citation type="submission" date="2021-06" db="EMBL/GenBank/DDBJ databases">
        <authorList>
            <person name="Kallberg Y."/>
            <person name="Tangrot J."/>
            <person name="Rosling A."/>
        </authorList>
    </citation>
    <scope>NUCLEOTIDE SEQUENCE [LARGE SCALE GENOMIC DNA]</scope>
    <source>
        <strain evidence="1 2">120-4 pot B 10/14</strain>
    </source>
</reference>
<evidence type="ECO:0000313" key="2">
    <source>
        <dbReference type="Proteomes" id="UP000789901"/>
    </source>
</evidence>
<name>A0ABN7WCW1_GIGMA</name>
<protein>
    <submittedName>
        <fullName evidence="1">3816_t:CDS:1</fullName>
    </submittedName>
</protein>
<sequence>NKITNKEILEATEIGILEMEIETEEINIFNNFELVEAIRSMTKILHNREVKESKSPLFLEQLYLAACPSDHSSQTMECMKKIMVFICYFLASLNNTQINAFKSDLAFYLDSAGTSNEGLNTNAFKNALLLNIDDYHNIHIQQQLCTTATSLPTHVPTIIANLCLTLAISHNQVLNPKIVDGELIIKNIDKCFIVNFGVLYYNYMKNCINREHTDTELLEKLTLHSYNDKLLAEKKSEQHIKNFPVVADWPGQFYIHKAIVQKVLLNNQNIPEFVVAFLSMMGPLHILWNGHKLVFKKNLCLLNDIYKSIFGIRKNLALMGEQLQIAAHTTYQQCHNYNFQQQFVQSEKYPYSPKQLCMLSQKCTIYLLGLFTKIYHTYDISSFIVSSSNNIAIYKLSSLGYEIMNCHFPRGFVISRKPSIFALCNSIYCNISYDLSNSSVLAYRHGYHSYCLQNQQFKCFICLDYLQNKIRKNTNVLIKSLTKDLDEKLSKEDIEEDKNDD</sequence>
<dbReference type="Proteomes" id="UP000789901">
    <property type="component" value="Unassembled WGS sequence"/>
</dbReference>
<keyword evidence="2" id="KW-1185">Reference proteome</keyword>
<feature type="non-terminal residue" evidence="1">
    <location>
        <position position="1"/>
    </location>
</feature>
<comment type="caution">
    <text evidence="1">The sequence shown here is derived from an EMBL/GenBank/DDBJ whole genome shotgun (WGS) entry which is preliminary data.</text>
</comment>